<dbReference type="EMBL" id="CP000123">
    <property type="protein sequence ID" value="ABC01410.1"/>
    <property type="molecule type" value="Genomic_DNA"/>
</dbReference>
<dbReference type="AlphaFoldDB" id="Q2SRT7"/>
<dbReference type="Proteomes" id="UP000001928">
    <property type="component" value="Chromosome"/>
</dbReference>
<sequence length="193" mass="22698">MINKQVIKQAVYNKSCTECLEIGYFKNEQDEIQIEQFLPTTKKVPSMLPKEIISLRGVFDENLNAEIDGIQHWDTSNVRNMRGMFCFAKSFNQDISSWNTSNVTDMHYMFFGAINFNQDISMWNTSKVANKYNQDIGYVNPNWKPEHKPIFKKQKISWKKIMIVFLINFVFWFVYLYFAAYAAFSIVKAAFLS</sequence>
<dbReference type="Pfam" id="PF03382">
    <property type="entry name" value="DUF285"/>
    <property type="match status" value="1"/>
</dbReference>
<dbReference type="NCBIfam" id="TIGR02167">
    <property type="entry name" value="Liste_lipo_26"/>
    <property type="match status" value="2"/>
</dbReference>
<keyword evidence="1" id="KW-0472">Membrane</keyword>
<protein>
    <submittedName>
        <fullName evidence="2">Membrane protein, putative</fullName>
    </submittedName>
</protein>
<name>Q2SRT7_MYCCT</name>
<dbReference type="GeneID" id="23778487"/>
<dbReference type="RefSeq" id="WP_011387424.1">
    <property type="nucleotide sequence ID" value="NC_007633.1"/>
</dbReference>
<gene>
    <name evidence="2" type="ordered locus">MCAP_0557</name>
</gene>
<dbReference type="InterPro" id="IPR011889">
    <property type="entry name" value="Liste_lipo_26"/>
</dbReference>
<proteinExistence type="predicted"/>
<dbReference type="PhylomeDB" id="Q2SRT7"/>
<keyword evidence="1" id="KW-1133">Transmembrane helix</keyword>
<evidence type="ECO:0000313" key="2">
    <source>
        <dbReference type="EMBL" id="ABC01410.1"/>
    </source>
</evidence>
<dbReference type="InterPro" id="IPR005046">
    <property type="entry name" value="DUF285"/>
</dbReference>
<keyword evidence="1" id="KW-0812">Transmembrane</keyword>
<dbReference type="HOGENOM" id="CLU_025777_3_1_14"/>
<dbReference type="KEGG" id="mcp:MCAP_0557"/>
<accession>Q2SRT7</accession>
<organism evidence="2 3">
    <name type="scientific">Mycoplasma capricolum subsp. capricolum (strain California kid / ATCC 27343 / NCTC 10154)</name>
    <dbReference type="NCBI Taxonomy" id="340047"/>
    <lineage>
        <taxon>Bacteria</taxon>
        <taxon>Bacillati</taxon>
        <taxon>Mycoplasmatota</taxon>
        <taxon>Mollicutes</taxon>
        <taxon>Mycoplasmataceae</taxon>
        <taxon>Mycoplasma</taxon>
    </lineage>
</organism>
<feature type="transmembrane region" description="Helical" evidence="1">
    <location>
        <begin position="161"/>
        <end position="184"/>
    </location>
</feature>
<reference evidence="2 3" key="1">
    <citation type="submission" date="2005-09" db="EMBL/GenBank/DDBJ databases">
        <authorList>
            <person name="Glass J.I."/>
            <person name="Lartigue C."/>
            <person name="Pfannkoch C."/>
            <person name="Baden-Tillson H."/>
            <person name="Smith H.O."/>
            <person name="Venter J.C."/>
            <person name="Roske K."/>
            <person name="Wise K.S."/>
            <person name="Calcutt M.J."/>
            <person name="Nelson W.C."/>
            <person name="Nierman W.C."/>
        </authorList>
    </citation>
    <scope>NUCLEOTIDE SEQUENCE [LARGE SCALE GENOMIC DNA]</scope>
    <source>
        <strain evidence="3">California kid / ATCC 27343 / NCTC 10154</strain>
    </source>
</reference>
<evidence type="ECO:0000313" key="3">
    <source>
        <dbReference type="Proteomes" id="UP000001928"/>
    </source>
</evidence>
<evidence type="ECO:0000256" key="1">
    <source>
        <dbReference type="SAM" id="Phobius"/>
    </source>
</evidence>